<dbReference type="PANTHER" id="PTHR21451">
    <property type="entry name" value="HISTONE H3 METHYLTRANSFERASE"/>
    <property type="match status" value="1"/>
</dbReference>
<feature type="compositionally biased region" description="Low complexity" evidence="15">
    <location>
        <begin position="130"/>
        <end position="141"/>
    </location>
</feature>
<sequence>MLSFFGDQNGKPPPKTTIVSKVAVRKPISKVANPSTPNRPSSSSSTTTTNGGLLAVPRSNGGSTSNSPLSRPGSSSSSSSSLKKPTATPTRPKISSPSARSPSASTLLAAKVVKRKAPKVERIESESDSDSGASSSSSSSEDALDPKPKSKRRRQGTSTNATPFPGEEELGAGRELFCLDEVDMRGEWGRGWVGFVGCEEVVRGNMGGWAGGNPEGGAKNSEKYQAYFPQPGFENGETLPSVELLYPTLGCRERFILLTPISHREYNPISELRSALRLILEHYIPPSHQHIFGSLSDAFAEPAETPSAVPSRLASPHPGSLATPPPDAGSSPSPLVPSETIGDALRKALAPNRRDGPGFVRAMERFNTAMEELQKDGSMKTWLRTRGRAMKAREWSLLVETVHDQAYSRVVGPYSNELEHHPKHPDEVARAIMGKEDAYGELRHNFMSQVIQQTDLGPDSVFVDLGSGVGNCVVQTALQAGSRSYGFELLPVPAHCARLQVQEVRRRWAMWGLKGNLEVEVHEGDFRVHPVVAKRLREADVVLVNNEVFPSSLNIDLTNMFLDLKEGATIVSLKPFVPEGFRMNENNCDSFAAIVRSSQHVYYKDWVSWKGDSGRYYVQKIDRSMRAKFEEEMSGRRRR</sequence>
<keyword evidence="9 14" id="KW-0805">Transcription regulation</keyword>
<dbReference type="CDD" id="cd02440">
    <property type="entry name" value="AdoMet_MTases"/>
    <property type="match status" value="1"/>
</dbReference>
<gene>
    <name evidence="16" type="ORF">CI109_106898</name>
</gene>
<feature type="region of interest" description="Disordered" evidence="15">
    <location>
        <begin position="1"/>
        <end position="168"/>
    </location>
</feature>
<keyword evidence="8 14" id="KW-0156">Chromatin regulator</keyword>
<keyword evidence="17" id="KW-1185">Reference proteome</keyword>
<accession>A0A5M6C6B8</accession>
<dbReference type="Gene3D" id="3.40.50.150">
    <property type="entry name" value="Vaccinia Virus protein VP39"/>
    <property type="match status" value="1"/>
</dbReference>
<evidence type="ECO:0000256" key="5">
    <source>
        <dbReference type="ARBA" id="ARBA00022679"/>
    </source>
</evidence>
<evidence type="ECO:0000256" key="11">
    <source>
        <dbReference type="ARBA" id="ARBA00023242"/>
    </source>
</evidence>
<dbReference type="GO" id="GO:0006281">
    <property type="term" value="P:DNA repair"/>
    <property type="evidence" value="ECO:0007669"/>
    <property type="project" value="InterPro"/>
</dbReference>
<feature type="compositionally biased region" description="Low complexity" evidence="15">
    <location>
        <begin position="33"/>
        <end position="50"/>
    </location>
</feature>
<keyword evidence="10 14" id="KW-0804">Transcription</keyword>
<evidence type="ECO:0000256" key="10">
    <source>
        <dbReference type="ARBA" id="ARBA00023163"/>
    </source>
</evidence>
<keyword evidence="6 14" id="KW-0949">S-adenosyl-L-methionine</keyword>
<dbReference type="GO" id="GO:0000781">
    <property type="term" value="C:chromosome, telomeric region"/>
    <property type="evidence" value="ECO:0007669"/>
    <property type="project" value="GOC"/>
</dbReference>
<feature type="region of interest" description="Disordered" evidence="15">
    <location>
        <begin position="303"/>
        <end position="339"/>
    </location>
</feature>
<evidence type="ECO:0000256" key="1">
    <source>
        <dbReference type="ARBA" id="ARBA00004123"/>
    </source>
</evidence>
<evidence type="ECO:0000256" key="7">
    <source>
        <dbReference type="ARBA" id="ARBA00022737"/>
    </source>
</evidence>
<keyword evidence="5 14" id="KW-0808">Transferase</keyword>
<dbReference type="PIRSF" id="PIRSF017570">
    <property type="entry name" value="Histone_H3-K79_MeTrfase"/>
    <property type="match status" value="1"/>
</dbReference>
<proteinExistence type="inferred from homology"/>
<name>A0A5M6C6B8_9TREE</name>
<feature type="compositionally biased region" description="Low complexity" evidence="15">
    <location>
        <begin position="63"/>
        <end position="111"/>
    </location>
</feature>
<evidence type="ECO:0000256" key="9">
    <source>
        <dbReference type="ARBA" id="ARBA00023015"/>
    </source>
</evidence>
<dbReference type="AlphaFoldDB" id="A0A5M6C6B8"/>
<evidence type="ECO:0000313" key="17">
    <source>
        <dbReference type="Proteomes" id="UP000322225"/>
    </source>
</evidence>
<evidence type="ECO:0000256" key="12">
    <source>
        <dbReference type="ARBA" id="ARBA00029821"/>
    </source>
</evidence>
<evidence type="ECO:0000256" key="4">
    <source>
        <dbReference type="ARBA" id="ARBA00022603"/>
    </source>
</evidence>
<organism evidence="16 17">
    <name type="scientific">Kwoniella shandongensis</name>
    <dbReference type="NCBI Taxonomy" id="1734106"/>
    <lineage>
        <taxon>Eukaryota</taxon>
        <taxon>Fungi</taxon>
        <taxon>Dikarya</taxon>
        <taxon>Basidiomycota</taxon>
        <taxon>Agaricomycotina</taxon>
        <taxon>Tremellomycetes</taxon>
        <taxon>Tremellales</taxon>
        <taxon>Cryptococcaceae</taxon>
        <taxon>Kwoniella</taxon>
    </lineage>
</organism>
<dbReference type="GeneID" id="43586147"/>
<comment type="similarity">
    <text evidence="14">Belongs to the class I-like SAM-binding methyltransferase superfamily. DOT1 family.</text>
</comment>
<dbReference type="GO" id="GO:0032259">
    <property type="term" value="P:methylation"/>
    <property type="evidence" value="ECO:0007669"/>
    <property type="project" value="UniProtKB-KW"/>
</dbReference>
<evidence type="ECO:0000256" key="8">
    <source>
        <dbReference type="ARBA" id="ARBA00022853"/>
    </source>
</evidence>
<evidence type="ECO:0000256" key="15">
    <source>
        <dbReference type="SAM" id="MobiDB-lite"/>
    </source>
</evidence>
<dbReference type="GO" id="GO:0031509">
    <property type="term" value="P:subtelomeric heterochromatin formation"/>
    <property type="evidence" value="ECO:0007669"/>
    <property type="project" value="InterPro"/>
</dbReference>
<dbReference type="FunFam" id="3.40.50.150:FF:000033">
    <property type="entry name" value="Histone-lysine N-methyltransferase, H3 lysine-79 specific"/>
    <property type="match status" value="1"/>
</dbReference>
<dbReference type="InterPro" id="IPR030445">
    <property type="entry name" value="H3-K79_meTrfase"/>
</dbReference>
<dbReference type="Gene3D" id="1.10.260.170">
    <property type="match status" value="1"/>
</dbReference>
<dbReference type="GO" id="GO:0005634">
    <property type="term" value="C:nucleus"/>
    <property type="evidence" value="ECO:0007669"/>
    <property type="project" value="UniProtKB-SubCell"/>
</dbReference>
<dbReference type="PANTHER" id="PTHR21451:SF0">
    <property type="entry name" value="HISTONE-LYSINE N-METHYLTRANSFERASE, H3 LYSINE-79 SPECIFIC"/>
    <property type="match status" value="1"/>
</dbReference>
<dbReference type="Pfam" id="PF08123">
    <property type="entry name" value="DOT1"/>
    <property type="match status" value="1"/>
</dbReference>
<dbReference type="GO" id="GO:0000077">
    <property type="term" value="P:DNA damage checkpoint signaling"/>
    <property type="evidence" value="ECO:0007669"/>
    <property type="project" value="InterPro"/>
</dbReference>
<dbReference type="InterPro" id="IPR025789">
    <property type="entry name" value="DOT1_dom"/>
</dbReference>
<evidence type="ECO:0000256" key="13">
    <source>
        <dbReference type="ARBA" id="ARBA00047770"/>
    </source>
</evidence>
<dbReference type="InterPro" id="IPR021162">
    <property type="entry name" value="Dot1"/>
</dbReference>
<dbReference type="RefSeq" id="XP_031863594.1">
    <property type="nucleotide sequence ID" value="XM_032002037.1"/>
</dbReference>
<protein>
    <recommendedName>
        <fullName evidence="3 14">Histone-lysine N-methyltransferase, H3 lysine-79 specific</fullName>
        <ecNumber evidence="2 14">2.1.1.360</ecNumber>
    </recommendedName>
    <alternativeName>
        <fullName evidence="12 14">Histone H3-K79 methyltransferase</fullName>
    </alternativeName>
</protein>
<comment type="subcellular location">
    <subcellularLocation>
        <location evidence="1 14">Nucleus</location>
    </subcellularLocation>
</comment>
<dbReference type="OrthoDB" id="443402at2759"/>
<evidence type="ECO:0000256" key="2">
    <source>
        <dbReference type="ARBA" id="ARBA00012190"/>
    </source>
</evidence>
<dbReference type="EC" id="2.1.1.360" evidence="2 14"/>
<keyword evidence="7" id="KW-0677">Repeat</keyword>
<evidence type="ECO:0000256" key="14">
    <source>
        <dbReference type="PIRNR" id="PIRNR017570"/>
    </source>
</evidence>
<evidence type="ECO:0000256" key="3">
    <source>
        <dbReference type="ARBA" id="ARBA00020987"/>
    </source>
</evidence>
<reference evidence="16" key="2">
    <citation type="submission" date="2024-01" db="EMBL/GenBank/DDBJ databases">
        <title>Comparative genomics of Cryptococcus and Kwoniella reveals pathogenesis evolution and contrasting modes of karyotype evolution via chromosome fusion or intercentromeric recombination.</title>
        <authorList>
            <person name="Coelho M.A."/>
            <person name="David-Palma M."/>
            <person name="Shea T."/>
            <person name="Bowers K."/>
            <person name="McGinley-Smith S."/>
            <person name="Mohammad A.W."/>
            <person name="Gnirke A."/>
            <person name="Yurkov A.M."/>
            <person name="Nowrousian M."/>
            <person name="Sun S."/>
            <person name="Cuomo C.A."/>
            <person name="Heitman J."/>
        </authorList>
    </citation>
    <scope>NUCLEOTIDE SEQUENCE</scope>
    <source>
        <strain evidence="16">CBS 12478</strain>
    </source>
</reference>
<dbReference type="Proteomes" id="UP000322225">
    <property type="component" value="Chromosome 13"/>
</dbReference>
<dbReference type="PROSITE" id="PS51569">
    <property type="entry name" value="DOT1"/>
    <property type="match status" value="1"/>
</dbReference>
<dbReference type="GO" id="GO:0000786">
    <property type="term" value="C:nucleosome"/>
    <property type="evidence" value="ECO:0007669"/>
    <property type="project" value="InterPro"/>
</dbReference>
<comment type="catalytic activity">
    <reaction evidence="13 14">
        <text>L-lysyl(79)-[histone H3] + 3 S-adenosyl-L-methionine = N(6),N(6),N(6)-trimethyl-L-lysyl(79)-[histone H3] + 3 S-adenosyl-L-homocysteine + 3 H(+)</text>
        <dbReference type="Rhea" id="RHEA:60328"/>
        <dbReference type="Rhea" id="RHEA-COMP:15549"/>
        <dbReference type="Rhea" id="RHEA-COMP:15552"/>
        <dbReference type="ChEBI" id="CHEBI:15378"/>
        <dbReference type="ChEBI" id="CHEBI:29969"/>
        <dbReference type="ChEBI" id="CHEBI:57856"/>
        <dbReference type="ChEBI" id="CHEBI:59789"/>
        <dbReference type="ChEBI" id="CHEBI:61961"/>
        <dbReference type="EC" id="2.1.1.360"/>
    </reaction>
</comment>
<dbReference type="GO" id="GO:0042393">
    <property type="term" value="F:histone binding"/>
    <property type="evidence" value="ECO:0007669"/>
    <property type="project" value="InterPro"/>
</dbReference>
<dbReference type="KEGG" id="ksn:43586147"/>
<evidence type="ECO:0000256" key="6">
    <source>
        <dbReference type="ARBA" id="ARBA00022691"/>
    </source>
</evidence>
<dbReference type="SUPFAM" id="SSF53335">
    <property type="entry name" value="S-adenosyl-L-methionine-dependent methyltransferases"/>
    <property type="match status" value="1"/>
</dbReference>
<comment type="function">
    <text evidence="14">Histone methyltransferase that specifically trimethylates histone H3 to form H3K79me3. This methylation is required for telomere silencing and for the pachytene checkpoint during the meiotic cell cycle by allowing the recruitment of RAD9 to double strand breaks. Nucleosomes are preferred as substrate compared to free histone.</text>
</comment>
<keyword evidence="11 14" id="KW-0539">Nucleus</keyword>
<reference evidence="16" key="1">
    <citation type="submission" date="2017-08" db="EMBL/GenBank/DDBJ databases">
        <authorList>
            <person name="Cuomo C."/>
            <person name="Billmyre B."/>
            <person name="Heitman J."/>
        </authorList>
    </citation>
    <scope>NUCLEOTIDE SEQUENCE</scope>
    <source>
        <strain evidence="16">CBS 12478</strain>
    </source>
</reference>
<dbReference type="GO" id="GO:0140956">
    <property type="term" value="F:histone H3K79 trimethyltransferase activity"/>
    <property type="evidence" value="ECO:0007669"/>
    <property type="project" value="UniProtKB-EC"/>
</dbReference>
<keyword evidence="4 14" id="KW-0489">Methyltransferase</keyword>
<dbReference type="InterPro" id="IPR029063">
    <property type="entry name" value="SAM-dependent_MTases_sf"/>
</dbReference>
<dbReference type="EMBL" id="CP144063">
    <property type="protein sequence ID" value="WWD22407.1"/>
    <property type="molecule type" value="Genomic_DNA"/>
</dbReference>
<evidence type="ECO:0000313" key="16">
    <source>
        <dbReference type="EMBL" id="WWD22407.1"/>
    </source>
</evidence>